<feature type="transmembrane region" description="Helical" evidence="1">
    <location>
        <begin position="118"/>
        <end position="139"/>
    </location>
</feature>
<reference evidence="2 3" key="1">
    <citation type="journal article" date="2019" name="Int. J. Syst. Evol. Microbiol.">
        <title>The Global Catalogue of Microorganisms (GCM) 10K type strain sequencing project: providing services to taxonomists for standard genome sequencing and annotation.</title>
        <authorList>
            <consortium name="The Broad Institute Genomics Platform"/>
            <consortium name="The Broad Institute Genome Sequencing Center for Infectious Disease"/>
            <person name="Wu L."/>
            <person name="Ma J."/>
        </authorList>
    </citation>
    <scope>NUCLEOTIDE SEQUENCE [LARGE SCALE GENOMIC DNA]</scope>
    <source>
        <strain evidence="2 3">JCM 16221</strain>
    </source>
</reference>
<keyword evidence="1" id="KW-0472">Membrane</keyword>
<name>A0ABN3G6S0_9PSEU</name>
<keyword evidence="3" id="KW-1185">Reference proteome</keyword>
<organism evidence="2 3">
    <name type="scientific">Saccharopolyspora halophila</name>
    <dbReference type="NCBI Taxonomy" id="405551"/>
    <lineage>
        <taxon>Bacteria</taxon>
        <taxon>Bacillati</taxon>
        <taxon>Actinomycetota</taxon>
        <taxon>Actinomycetes</taxon>
        <taxon>Pseudonocardiales</taxon>
        <taxon>Pseudonocardiaceae</taxon>
        <taxon>Saccharopolyspora</taxon>
    </lineage>
</organism>
<dbReference type="EMBL" id="BAAARA010000007">
    <property type="protein sequence ID" value="GAA2345342.1"/>
    <property type="molecule type" value="Genomic_DNA"/>
</dbReference>
<keyword evidence="1" id="KW-1133">Transmembrane helix</keyword>
<feature type="transmembrane region" description="Helical" evidence="1">
    <location>
        <begin position="93"/>
        <end position="112"/>
    </location>
</feature>
<comment type="caution">
    <text evidence="2">The sequence shown here is derived from an EMBL/GenBank/DDBJ whole genome shotgun (WGS) entry which is preliminary data.</text>
</comment>
<evidence type="ECO:0000313" key="2">
    <source>
        <dbReference type="EMBL" id="GAA2345342.1"/>
    </source>
</evidence>
<feature type="transmembrane region" description="Helical" evidence="1">
    <location>
        <begin position="187"/>
        <end position="206"/>
    </location>
</feature>
<feature type="transmembrane region" description="Helical" evidence="1">
    <location>
        <begin position="53"/>
        <end position="73"/>
    </location>
</feature>
<dbReference type="Proteomes" id="UP001501218">
    <property type="component" value="Unassembled WGS sequence"/>
</dbReference>
<gene>
    <name evidence="2" type="ORF">GCM10009854_22710</name>
</gene>
<feature type="transmembrane region" description="Helical" evidence="1">
    <location>
        <begin position="20"/>
        <end position="41"/>
    </location>
</feature>
<feature type="transmembrane region" description="Helical" evidence="1">
    <location>
        <begin position="151"/>
        <end position="175"/>
    </location>
</feature>
<sequence length="207" mass="21683">MNHTSEITAEPEIRSFPDHVARVITEVCAPWVVVLFLPLAVAWEATGSPGPALGWGLLVAVTSSLLPMTVIVWGARTGRWDGHHVRDRAGRLVPLLALTSMSAVGLGLLVVLDAPWPMIALDIATIVALLVTSGITAWWKVSLHAAVTAGAVPVLAAIYGPACWILLALVVAVSWSRVRLDDHTTAQVTVGALAGIAMAGGLFVALL</sequence>
<dbReference type="RefSeq" id="WP_344129883.1">
    <property type="nucleotide sequence ID" value="NZ_BAAARA010000007.1"/>
</dbReference>
<protein>
    <submittedName>
        <fullName evidence="2">Phosphatase PAP2 family protein</fullName>
    </submittedName>
</protein>
<proteinExistence type="predicted"/>
<keyword evidence="1" id="KW-0812">Transmembrane</keyword>
<evidence type="ECO:0000313" key="3">
    <source>
        <dbReference type="Proteomes" id="UP001501218"/>
    </source>
</evidence>
<evidence type="ECO:0000256" key="1">
    <source>
        <dbReference type="SAM" id="Phobius"/>
    </source>
</evidence>
<accession>A0ABN3G6S0</accession>